<name>A0A1N7RW31_9BURK</name>
<proteinExistence type="predicted"/>
<dbReference type="AlphaFoldDB" id="A0A1N7RW31"/>
<organism evidence="1 2">
    <name type="scientific">Paraburkholderia piptadeniae</name>
    <dbReference type="NCBI Taxonomy" id="1701573"/>
    <lineage>
        <taxon>Bacteria</taxon>
        <taxon>Pseudomonadati</taxon>
        <taxon>Pseudomonadota</taxon>
        <taxon>Betaproteobacteria</taxon>
        <taxon>Burkholderiales</taxon>
        <taxon>Burkholderiaceae</taxon>
        <taxon>Paraburkholderia</taxon>
    </lineage>
</organism>
<dbReference type="Proteomes" id="UP000195569">
    <property type="component" value="Unassembled WGS sequence"/>
</dbReference>
<gene>
    <name evidence="1" type="ORF">BN2476_210140</name>
</gene>
<reference evidence="1" key="1">
    <citation type="submission" date="2016-12" db="EMBL/GenBank/DDBJ databases">
        <authorList>
            <person name="Moulin L."/>
        </authorList>
    </citation>
    <scope>NUCLEOTIDE SEQUENCE [LARGE SCALE GENOMIC DNA]</scope>
    <source>
        <strain evidence="1">STM 7183</strain>
    </source>
</reference>
<keyword evidence="2" id="KW-1185">Reference proteome</keyword>
<comment type="caution">
    <text evidence="1">The sequence shown here is derived from an EMBL/GenBank/DDBJ whole genome shotgun (WGS) entry which is preliminary data.</text>
</comment>
<evidence type="ECO:0000313" key="2">
    <source>
        <dbReference type="Proteomes" id="UP000195569"/>
    </source>
</evidence>
<evidence type="ECO:0000313" key="1">
    <source>
        <dbReference type="EMBL" id="SIT39319.1"/>
    </source>
</evidence>
<sequence>MAAMPQDTPRTRAHSQQVRWLFTLLYLGGLRIAEVGGNTMGQFFGFLRATRYR</sequence>
<protein>
    <submittedName>
        <fullName evidence="1">Uncharacterized protein</fullName>
    </submittedName>
</protein>
<dbReference type="EMBL" id="CYGY02000021">
    <property type="protein sequence ID" value="SIT39319.1"/>
    <property type="molecule type" value="Genomic_DNA"/>
</dbReference>
<accession>A0A1N7RW31</accession>